<dbReference type="GO" id="GO:0032580">
    <property type="term" value="C:Golgi cisterna membrane"/>
    <property type="evidence" value="ECO:0007669"/>
    <property type="project" value="UniProtKB-SubCell"/>
</dbReference>
<dbReference type="Pfam" id="PF03254">
    <property type="entry name" value="XG_FTase"/>
    <property type="match status" value="1"/>
</dbReference>
<dbReference type="GO" id="GO:0009969">
    <property type="term" value="P:xyloglucan biosynthetic process"/>
    <property type="evidence" value="ECO:0007669"/>
    <property type="project" value="TreeGrafter"/>
</dbReference>
<dbReference type="Proteomes" id="UP000029120">
    <property type="component" value="Unassembled WGS sequence"/>
</dbReference>
<dbReference type="EC" id="2.4.1.-" evidence="7"/>
<dbReference type="PANTHER" id="PTHR31889">
    <property type="entry name" value="FUCOSYLTRANSFERASE 2-RELATED"/>
    <property type="match status" value="1"/>
</dbReference>
<dbReference type="PANTHER" id="PTHR31889:SF61">
    <property type="entry name" value="FUCOSYLTRANSFERASE 7-RELATED"/>
    <property type="match status" value="1"/>
</dbReference>
<dbReference type="GO" id="GO:0042546">
    <property type="term" value="P:cell wall biogenesis"/>
    <property type="evidence" value="ECO:0007669"/>
    <property type="project" value="InterPro"/>
</dbReference>
<comment type="subcellular location">
    <subcellularLocation>
        <location evidence="7">Golgi apparatus</location>
        <location evidence="7">Golgi stack membrane</location>
        <topology evidence="7">Single-pass type II membrane protein</topology>
    </subcellularLocation>
</comment>
<keyword evidence="6 7" id="KW-0961">Cell wall biogenesis/degradation</keyword>
<comment type="function">
    <text evidence="7">May be involved in cell wall biosynthesis.</text>
</comment>
<protein>
    <recommendedName>
        <fullName evidence="7">Fucosyltransferase</fullName>
        <ecNumber evidence="7">2.4.1.-</ecNumber>
    </recommendedName>
</protein>
<reference evidence="9" key="1">
    <citation type="journal article" date="2015" name="Nat. Plants">
        <title>Genome expansion of Arabis alpina linked with retrotransposition and reduced symmetric DNA methylation.</title>
        <authorList>
            <person name="Willing E.M."/>
            <person name="Rawat V."/>
            <person name="Mandakova T."/>
            <person name="Maumus F."/>
            <person name="James G.V."/>
            <person name="Nordstroem K.J."/>
            <person name="Becker C."/>
            <person name="Warthmann N."/>
            <person name="Chica C."/>
            <person name="Szarzynska B."/>
            <person name="Zytnicki M."/>
            <person name="Albani M.C."/>
            <person name="Kiefer C."/>
            <person name="Bergonzi S."/>
            <person name="Castaings L."/>
            <person name="Mateos J.L."/>
            <person name="Berns M.C."/>
            <person name="Bujdoso N."/>
            <person name="Piofczyk T."/>
            <person name="de Lorenzo L."/>
            <person name="Barrero-Sicilia C."/>
            <person name="Mateos I."/>
            <person name="Piednoel M."/>
            <person name="Hagmann J."/>
            <person name="Chen-Min-Tao R."/>
            <person name="Iglesias-Fernandez R."/>
            <person name="Schuster S.C."/>
            <person name="Alonso-Blanco C."/>
            <person name="Roudier F."/>
            <person name="Carbonero P."/>
            <person name="Paz-Ares J."/>
            <person name="Davis S.J."/>
            <person name="Pecinka A."/>
            <person name="Quesneville H."/>
            <person name="Colot V."/>
            <person name="Lysak M.A."/>
            <person name="Weigel D."/>
            <person name="Coupland G."/>
            <person name="Schneeberger K."/>
        </authorList>
    </citation>
    <scope>NUCLEOTIDE SEQUENCE [LARGE SCALE GENOMIC DNA]</scope>
    <source>
        <strain evidence="9">cv. Pajares</strain>
    </source>
</reference>
<comment type="similarity">
    <text evidence="1 7">Belongs to the glycosyltransferase 37 family.</text>
</comment>
<dbReference type="AlphaFoldDB" id="A0A087G1Y3"/>
<accession>A0A087G1Y3</accession>
<dbReference type="OrthoDB" id="428346at2759"/>
<evidence type="ECO:0000256" key="7">
    <source>
        <dbReference type="RuleBase" id="RU367004"/>
    </source>
</evidence>
<evidence type="ECO:0000313" key="9">
    <source>
        <dbReference type="Proteomes" id="UP000029120"/>
    </source>
</evidence>
<sequence>MDTLQTEQFLMMHLVAVPCRWSRVAILLQLMAVKPPQRLLPLSLKVQLLNVAHQAIENGFSTPPRTSSQNESPFASYLVRCYLTATNLMLLPLAQDSETSRDKLLRSYEMLHERCGPGTYAYTRATEKLGHDDEVLLGEIVVVHQPSEEGYQQSDNQKALAEMYLLSMSDKVVISAWSTFG</sequence>
<keyword evidence="5" id="KW-0325">Glycoprotein</keyword>
<proteinExistence type="inferred from homology"/>
<dbReference type="EMBL" id="KL974241">
    <property type="protein sequence ID" value="KFK23885.1"/>
    <property type="molecule type" value="Genomic_DNA"/>
</dbReference>
<dbReference type="GO" id="GO:0008107">
    <property type="term" value="F:galactoside 2-alpha-L-fucosyltransferase activity"/>
    <property type="evidence" value="ECO:0007669"/>
    <property type="project" value="InterPro"/>
</dbReference>
<dbReference type="InterPro" id="IPR004938">
    <property type="entry name" value="XG_FTase"/>
</dbReference>
<organism evidence="8 9">
    <name type="scientific">Arabis alpina</name>
    <name type="common">Alpine rock-cress</name>
    <dbReference type="NCBI Taxonomy" id="50452"/>
    <lineage>
        <taxon>Eukaryota</taxon>
        <taxon>Viridiplantae</taxon>
        <taxon>Streptophyta</taxon>
        <taxon>Embryophyta</taxon>
        <taxon>Tracheophyta</taxon>
        <taxon>Spermatophyta</taxon>
        <taxon>Magnoliopsida</taxon>
        <taxon>eudicotyledons</taxon>
        <taxon>Gunneridae</taxon>
        <taxon>Pentapetalae</taxon>
        <taxon>rosids</taxon>
        <taxon>malvids</taxon>
        <taxon>Brassicales</taxon>
        <taxon>Brassicaceae</taxon>
        <taxon>Arabideae</taxon>
        <taxon>Arabis</taxon>
    </lineage>
</organism>
<name>A0A087G1Y3_ARAAL</name>
<keyword evidence="2 7" id="KW-0328">Glycosyltransferase</keyword>
<dbReference type="Gramene" id="KFK23885">
    <property type="protein sequence ID" value="KFK23885"/>
    <property type="gene ID" value="AALP_AAs54083U000200"/>
</dbReference>
<keyword evidence="9" id="KW-1185">Reference proteome</keyword>
<evidence type="ECO:0000256" key="4">
    <source>
        <dbReference type="ARBA" id="ARBA00023034"/>
    </source>
</evidence>
<evidence type="ECO:0000256" key="5">
    <source>
        <dbReference type="ARBA" id="ARBA00023180"/>
    </source>
</evidence>
<evidence type="ECO:0000256" key="3">
    <source>
        <dbReference type="ARBA" id="ARBA00022679"/>
    </source>
</evidence>
<evidence type="ECO:0000256" key="2">
    <source>
        <dbReference type="ARBA" id="ARBA00022676"/>
    </source>
</evidence>
<evidence type="ECO:0000256" key="1">
    <source>
        <dbReference type="ARBA" id="ARBA00010481"/>
    </source>
</evidence>
<evidence type="ECO:0000256" key="6">
    <source>
        <dbReference type="ARBA" id="ARBA00023316"/>
    </source>
</evidence>
<dbReference type="GO" id="GO:0071555">
    <property type="term" value="P:cell wall organization"/>
    <property type="evidence" value="ECO:0007669"/>
    <property type="project" value="UniProtKB-UniRule"/>
</dbReference>
<evidence type="ECO:0000313" key="8">
    <source>
        <dbReference type="EMBL" id="KFK23885.1"/>
    </source>
</evidence>
<keyword evidence="4 7" id="KW-0333">Golgi apparatus</keyword>
<gene>
    <name evidence="8" type="ORF">AALP_AAs54083U000200</name>
</gene>
<keyword evidence="3 7" id="KW-0808">Transferase</keyword>